<dbReference type="InterPro" id="IPR023828">
    <property type="entry name" value="Peptidase_S8_Ser-AS"/>
</dbReference>
<name>A0ABY8UGH8_TETOB</name>
<dbReference type="Pfam" id="PF00082">
    <property type="entry name" value="Peptidase_S8"/>
    <property type="match status" value="1"/>
</dbReference>
<dbReference type="PROSITE" id="PS00137">
    <property type="entry name" value="SUBTILASE_HIS"/>
    <property type="match status" value="1"/>
</dbReference>
<evidence type="ECO:0000256" key="3">
    <source>
        <dbReference type="ARBA" id="ARBA00022801"/>
    </source>
</evidence>
<keyword evidence="3" id="KW-0378">Hydrolase</keyword>
<dbReference type="PANTHER" id="PTHR43806">
    <property type="entry name" value="PEPTIDASE S8"/>
    <property type="match status" value="1"/>
</dbReference>
<feature type="region of interest" description="Disordered" evidence="5">
    <location>
        <begin position="410"/>
        <end position="433"/>
    </location>
</feature>
<dbReference type="Gene3D" id="3.40.50.200">
    <property type="entry name" value="Peptidase S8/S53 domain"/>
    <property type="match status" value="1"/>
</dbReference>
<evidence type="ECO:0000256" key="5">
    <source>
        <dbReference type="SAM" id="MobiDB-lite"/>
    </source>
</evidence>
<dbReference type="InterPro" id="IPR022398">
    <property type="entry name" value="Peptidase_S8_His-AS"/>
</dbReference>
<dbReference type="InterPro" id="IPR015500">
    <property type="entry name" value="Peptidase_S8_subtilisin-rel"/>
</dbReference>
<dbReference type="InterPro" id="IPR000209">
    <property type="entry name" value="Peptidase_S8/S53_dom"/>
</dbReference>
<keyword evidence="8" id="KW-1185">Reference proteome</keyword>
<evidence type="ECO:0000313" key="7">
    <source>
        <dbReference type="EMBL" id="WIA19778.1"/>
    </source>
</evidence>
<sequence length="771" mass="78463">MLHQHQATSRLIKRAASELAAGHHRVLAATVSASAQQGVVDGQVIVKFKPTAGPAAFAGKRLITLIYDPSAGAAIAAAGESQLSWSVIGPYADQSVGARDSSPAAAESDVAAQQASSSSSGVQAIVIRGISESQIAIIQQSGDVEVVVPELSVQVPDGMAPATMDLMSISAARRCANAPEINSGVAAKSVPMASLGWPTALAACSTGTYAVFVAQRCGNNFNLLEYKAIYAVNTATKQVKKVKGRECSLFPQQLDKAKWFGSCGVAPRAVSDMPTMFCNSFPNCAGGIIARTPPAGAAVAAESAAAPAAADAASSTEAAAAAAAVADPTRFTARVTLKRPLKCGDGSTTTLVLTGSACGPNRAFVQWTRAQAPGCSFVRDNSRTGFKSTLALLGSCGAGPAVSDKIVPSDVCPGEPPKPPKPSPKPPTNPISGWAPLARMPVAAGEDVPRGVAMVEAVTDGGACAGAKCVDDLSDAAPSRRLIVAVADSGVDETHPDLSYVGGTSWLDAGEGQPGIDGFGHGTHVAGIIGAKNTGKGVVGVSPGIGIYSLKILDSYGNGVLSDAMRAIKWVIAEGPSKGIKVINFSLAGHVDPSKPYYQPMVDLFCGVCKEASDAGITIVAAAGNDNRNIAEYIPAVCPTVMTVTALDQDGARGASWSNYADASNAADKAHTFAGPGTAIVSTVPRSIMDAGYLELGGTSMASPHVAGIAANCIMSGRCNGTGADAMAKIQEAAQSRLNMVKGPDGTPWVTYTPTPVAGGKYYGYLVWSQF</sequence>
<accession>A0ABY8UGH8</accession>
<protein>
    <recommendedName>
        <fullName evidence="6">Peptidase S8/S53 domain-containing protein</fullName>
    </recommendedName>
</protein>
<evidence type="ECO:0000256" key="1">
    <source>
        <dbReference type="ARBA" id="ARBA00011073"/>
    </source>
</evidence>
<dbReference type="PANTHER" id="PTHR43806:SF11">
    <property type="entry name" value="CEREVISIN-RELATED"/>
    <property type="match status" value="1"/>
</dbReference>
<reference evidence="7 8" key="1">
    <citation type="submission" date="2023-05" db="EMBL/GenBank/DDBJ databases">
        <title>A 100% complete, gapless, phased diploid assembly of the Scenedesmus obliquus UTEX 3031 genome.</title>
        <authorList>
            <person name="Biondi T.C."/>
            <person name="Hanschen E.R."/>
            <person name="Kwon T."/>
            <person name="Eng W."/>
            <person name="Kruse C.P.S."/>
            <person name="Koehler S.I."/>
            <person name="Kunde Y."/>
            <person name="Gleasner C.D."/>
            <person name="You Mak K.T."/>
            <person name="Polle J."/>
            <person name="Hovde B.T."/>
            <person name="Starkenburg S.R."/>
        </authorList>
    </citation>
    <scope>NUCLEOTIDE SEQUENCE [LARGE SCALE GENOMIC DNA]</scope>
    <source>
        <strain evidence="7 8">DOE0152z</strain>
    </source>
</reference>
<keyword evidence="4" id="KW-0720">Serine protease</keyword>
<dbReference type="Proteomes" id="UP001244341">
    <property type="component" value="Chromosome 11b"/>
</dbReference>
<evidence type="ECO:0000313" key="8">
    <source>
        <dbReference type="Proteomes" id="UP001244341"/>
    </source>
</evidence>
<feature type="domain" description="Peptidase S8/S53" evidence="6">
    <location>
        <begin position="482"/>
        <end position="734"/>
    </location>
</feature>
<dbReference type="InterPro" id="IPR050131">
    <property type="entry name" value="Peptidase_S8_subtilisin-like"/>
</dbReference>
<evidence type="ECO:0000259" key="6">
    <source>
        <dbReference type="Pfam" id="PF00082"/>
    </source>
</evidence>
<dbReference type="InterPro" id="IPR036852">
    <property type="entry name" value="Peptidase_S8/S53_dom_sf"/>
</dbReference>
<dbReference type="PROSITE" id="PS00138">
    <property type="entry name" value="SUBTILASE_SER"/>
    <property type="match status" value="1"/>
</dbReference>
<dbReference type="PRINTS" id="PR00723">
    <property type="entry name" value="SUBTILISIN"/>
</dbReference>
<keyword evidence="2" id="KW-0645">Protease</keyword>
<evidence type="ECO:0000256" key="2">
    <source>
        <dbReference type="ARBA" id="ARBA00022670"/>
    </source>
</evidence>
<proteinExistence type="inferred from homology"/>
<dbReference type="EMBL" id="CP126218">
    <property type="protein sequence ID" value="WIA19778.1"/>
    <property type="molecule type" value="Genomic_DNA"/>
</dbReference>
<organism evidence="7 8">
    <name type="scientific">Tetradesmus obliquus</name>
    <name type="common">Green alga</name>
    <name type="synonym">Acutodesmus obliquus</name>
    <dbReference type="NCBI Taxonomy" id="3088"/>
    <lineage>
        <taxon>Eukaryota</taxon>
        <taxon>Viridiplantae</taxon>
        <taxon>Chlorophyta</taxon>
        <taxon>core chlorophytes</taxon>
        <taxon>Chlorophyceae</taxon>
        <taxon>CS clade</taxon>
        <taxon>Sphaeropleales</taxon>
        <taxon>Scenedesmaceae</taxon>
        <taxon>Tetradesmus</taxon>
    </lineage>
</organism>
<evidence type="ECO:0000256" key="4">
    <source>
        <dbReference type="ARBA" id="ARBA00022825"/>
    </source>
</evidence>
<dbReference type="SUPFAM" id="SSF52743">
    <property type="entry name" value="Subtilisin-like"/>
    <property type="match status" value="1"/>
</dbReference>
<gene>
    <name evidence="7" type="ORF">OEZ85_005690</name>
</gene>
<feature type="compositionally biased region" description="Pro residues" evidence="5">
    <location>
        <begin position="414"/>
        <end position="429"/>
    </location>
</feature>
<comment type="similarity">
    <text evidence="1">Belongs to the peptidase S8 family.</text>
</comment>